<protein>
    <recommendedName>
        <fullName evidence="4">Amine oxidase</fullName>
        <ecNumber evidence="4">1.4.3.-</ecNumber>
    </recommendedName>
</protein>
<dbReference type="RefSeq" id="XP_022107026.1">
    <property type="nucleotide sequence ID" value="XM_022251334.1"/>
</dbReference>
<gene>
    <name evidence="7 8" type="primary">LOC110988092</name>
</gene>
<evidence type="ECO:0000256" key="4">
    <source>
        <dbReference type="RuleBase" id="RU362067"/>
    </source>
</evidence>
<dbReference type="Gene3D" id="3.90.660.10">
    <property type="match status" value="1"/>
</dbReference>
<dbReference type="GO" id="GO:0008131">
    <property type="term" value="F:primary methylamine oxidase activity"/>
    <property type="evidence" value="ECO:0007669"/>
    <property type="project" value="UniProtKB-ARBA"/>
</dbReference>
<keyword evidence="6" id="KW-1185">Reference proteome</keyword>
<dbReference type="Proteomes" id="UP000694845">
    <property type="component" value="Unplaced"/>
</dbReference>
<dbReference type="RefSeq" id="XP_022107027.1">
    <property type="nucleotide sequence ID" value="XM_022251335.1"/>
</dbReference>
<accession>A0A8B7ZPQ7</accession>
<comment type="cofactor">
    <cofactor evidence="1 4">
        <name>FAD</name>
        <dbReference type="ChEBI" id="CHEBI:57692"/>
    </cofactor>
</comment>
<evidence type="ECO:0000313" key="7">
    <source>
        <dbReference type="RefSeq" id="XP_022107026.1"/>
    </source>
</evidence>
<dbReference type="GeneID" id="110988092"/>
<dbReference type="OrthoDB" id="5046242at2759"/>
<evidence type="ECO:0000256" key="1">
    <source>
        <dbReference type="ARBA" id="ARBA00001974"/>
    </source>
</evidence>
<keyword evidence="4" id="KW-0285">Flavoprotein</keyword>
<dbReference type="InterPro" id="IPR002937">
    <property type="entry name" value="Amino_oxidase"/>
</dbReference>
<dbReference type="Gene3D" id="3.50.50.60">
    <property type="entry name" value="FAD/NAD(P)-binding domain"/>
    <property type="match status" value="1"/>
</dbReference>
<dbReference type="PANTHER" id="PTHR10742">
    <property type="entry name" value="FLAVIN MONOAMINE OXIDASE"/>
    <property type="match status" value="1"/>
</dbReference>
<dbReference type="KEGG" id="aplc:110988092"/>
<feature type="domain" description="Amine oxidase" evidence="5">
    <location>
        <begin position="31"/>
        <end position="448"/>
    </location>
</feature>
<dbReference type="GO" id="GO:0006598">
    <property type="term" value="P:polyamine catabolic process"/>
    <property type="evidence" value="ECO:0007669"/>
    <property type="project" value="TreeGrafter"/>
</dbReference>
<dbReference type="InterPro" id="IPR036188">
    <property type="entry name" value="FAD/NAD-bd_sf"/>
</dbReference>
<dbReference type="OMA" id="FINIRAP"/>
<evidence type="ECO:0000259" key="5">
    <source>
        <dbReference type="Pfam" id="PF01593"/>
    </source>
</evidence>
<dbReference type="PRINTS" id="PR00757">
    <property type="entry name" value="AMINEOXDASEF"/>
</dbReference>
<evidence type="ECO:0000313" key="8">
    <source>
        <dbReference type="RefSeq" id="XP_022107027.1"/>
    </source>
</evidence>
<dbReference type="EC" id="1.4.3.-" evidence="4"/>
<keyword evidence="4" id="KW-0274">FAD</keyword>
<feature type="binding site" evidence="3">
    <location>
        <position position="341"/>
    </location>
    <ligand>
        <name>substrate</name>
    </ligand>
</feature>
<dbReference type="InterPro" id="IPR001613">
    <property type="entry name" value="Flavin_amine_oxidase"/>
</dbReference>
<dbReference type="PANTHER" id="PTHR10742:SF313">
    <property type="entry name" value="AMINE OXIDASE"/>
    <property type="match status" value="1"/>
</dbReference>
<evidence type="ECO:0000256" key="3">
    <source>
        <dbReference type="PIRSR" id="PIRSR601613-1"/>
    </source>
</evidence>
<reference evidence="7 8" key="1">
    <citation type="submission" date="2025-04" db="UniProtKB">
        <authorList>
            <consortium name="RefSeq"/>
        </authorList>
    </citation>
    <scope>IDENTIFICATION</scope>
</reference>
<keyword evidence="2 4" id="KW-0560">Oxidoreductase</keyword>
<sequence>MNQKNAGKLVEEGQSGMVTDVDVLILGAGAAGLCAASTFLKRGFDRFLVLEGAGHVGGRVHDVEFGGVRVEKGANWLQPIEGPMAKIAEKVGLECQQGDYSQRGVVVRSEDGEVIPQWEMEEQASELCDILVEAGEFAASTPQSNLTMRDFMAERDWFSSSDALRKTIEWYIFEFEYTVPPEEASVDVGHWDRLGNSGFVTDQRGFKTIFSDVVANLVQKNLLLLNSRVVSIDQSQIEKVCVVCADGSVFRADAVLLTFSLGVLQNGLVAFTPPLPPWKTAALNHTPMGAFTKIFLKFPRKFWDDQEMILHVSQRKGYYPFFINMEAKGLLPSGNNILVGFLVGAEAQRVESQPLDTTREEVVAVLRGMYGAQVVPDPTEIQLSGWLNDPLQMGAYSAPVRDGIPSKTLQRLQTRVGRVYFAGEATDEKYSGFVVGGMRSGKREAKKIMRQVLKWEVKQNNFPTY</sequence>
<proteinExistence type="inferred from homology"/>
<dbReference type="Pfam" id="PF01593">
    <property type="entry name" value="Amino_oxidase"/>
    <property type="match status" value="1"/>
</dbReference>
<comment type="similarity">
    <text evidence="4">Belongs to the flavin monoamine oxidase family.</text>
</comment>
<name>A0A8B7ZPQ7_ACAPL</name>
<evidence type="ECO:0000256" key="2">
    <source>
        <dbReference type="ARBA" id="ARBA00023002"/>
    </source>
</evidence>
<organism evidence="6 8">
    <name type="scientific">Acanthaster planci</name>
    <name type="common">Crown-of-thorns starfish</name>
    <dbReference type="NCBI Taxonomy" id="133434"/>
    <lineage>
        <taxon>Eukaryota</taxon>
        <taxon>Metazoa</taxon>
        <taxon>Echinodermata</taxon>
        <taxon>Eleutherozoa</taxon>
        <taxon>Asterozoa</taxon>
        <taxon>Asteroidea</taxon>
        <taxon>Valvatacea</taxon>
        <taxon>Valvatida</taxon>
        <taxon>Acanthasteridae</taxon>
        <taxon>Acanthaster</taxon>
    </lineage>
</organism>
<evidence type="ECO:0000313" key="6">
    <source>
        <dbReference type="Proteomes" id="UP000694845"/>
    </source>
</evidence>
<dbReference type="AlphaFoldDB" id="A0A8B7ZPQ7"/>
<feature type="binding site" evidence="3">
    <location>
        <position position="229"/>
    </location>
    <ligand>
        <name>FAD</name>
        <dbReference type="ChEBI" id="CHEBI:57692"/>
    </ligand>
</feature>
<dbReference type="SUPFAM" id="SSF54373">
    <property type="entry name" value="FAD-linked reductases, C-terminal domain"/>
    <property type="match status" value="1"/>
</dbReference>
<dbReference type="InterPro" id="IPR050281">
    <property type="entry name" value="Flavin_monoamine_oxidase"/>
</dbReference>
<dbReference type="SUPFAM" id="SSF51905">
    <property type="entry name" value="FAD/NAD(P)-binding domain"/>
    <property type="match status" value="1"/>
</dbReference>